<evidence type="ECO:0000256" key="4">
    <source>
        <dbReference type="ARBA" id="ARBA00022737"/>
    </source>
</evidence>
<evidence type="ECO:0000256" key="5">
    <source>
        <dbReference type="ARBA" id="ARBA00023242"/>
    </source>
</evidence>
<dbReference type="PANTHER" id="PTHR18359:SF0">
    <property type="entry name" value="U3 SMALL NUCLEOLAR RNA-ASSOCIATED PROTEIN 18 HOMOLOG"/>
    <property type="match status" value="1"/>
</dbReference>
<dbReference type="InterPro" id="IPR045161">
    <property type="entry name" value="Utp18"/>
</dbReference>
<keyword evidence="5" id="KW-0539">Nucleus</keyword>
<dbReference type="GO" id="GO:0032040">
    <property type="term" value="C:small-subunit processome"/>
    <property type="evidence" value="ECO:0007669"/>
    <property type="project" value="TreeGrafter"/>
</dbReference>
<feature type="region of interest" description="Disordered" evidence="6">
    <location>
        <begin position="91"/>
        <end position="114"/>
    </location>
</feature>
<accession>A0A6I9PEG7</accession>
<feature type="compositionally biased region" description="Acidic residues" evidence="6">
    <location>
        <begin position="26"/>
        <end position="37"/>
    </location>
</feature>
<dbReference type="GO" id="GO:0034388">
    <property type="term" value="C:Pwp2p-containing subcomplex of 90S preribosome"/>
    <property type="evidence" value="ECO:0007669"/>
    <property type="project" value="TreeGrafter"/>
</dbReference>
<feature type="compositionally biased region" description="Basic and acidic residues" evidence="6">
    <location>
        <begin position="38"/>
        <end position="49"/>
    </location>
</feature>
<dbReference type="GeneID" id="104958308"/>
<reference evidence="8" key="1">
    <citation type="submission" date="2025-08" db="UniProtKB">
        <authorList>
            <consortium name="RefSeq"/>
        </authorList>
    </citation>
    <scope>IDENTIFICATION</scope>
    <source>
        <tissue evidence="8">Muscle</tissue>
    </source>
</reference>
<evidence type="ECO:0000256" key="1">
    <source>
        <dbReference type="ARBA" id="ARBA00004604"/>
    </source>
</evidence>
<keyword evidence="7" id="KW-1185">Reference proteome</keyword>
<evidence type="ECO:0000256" key="3">
    <source>
        <dbReference type="ARBA" id="ARBA00022574"/>
    </source>
</evidence>
<evidence type="ECO:0000256" key="2">
    <source>
        <dbReference type="ARBA" id="ARBA00022552"/>
    </source>
</evidence>
<evidence type="ECO:0000313" key="7">
    <source>
        <dbReference type="Proteomes" id="UP000504611"/>
    </source>
</evidence>
<feature type="non-terminal residue" evidence="8">
    <location>
        <position position="146"/>
    </location>
</feature>
<dbReference type="RefSeq" id="XP_010784331.1">
    <property type="nucleotide sequence ID" value="XM_010786029.1"/>
</dbReference>
<proteinExistence type="predicted"/>
<comment type="subcellular location">
    <subcellularLocation>
        <location evidence="1">Nucleus</location>
        <location evidence="1">Nucleolus</location>
    </subcellularLocation>
</comment>
<dbReference type="Proteomes" id="UP000504611">
    <property type="component" value="Unplaced"/>
</dbReference>
<dbReference type="AlphaFoldDB" id="A0A6I9PEG7"/>
<keyword evidence="2" id="KW-0698">rRNA processing</keyword>
<evidence type="ECO:0000313" key="8">
    <source>
        <dbReference type="RefSeq" id="XP_010784331.1"/>
    </source>
</evidence>
<dbReference type="KEGG" id="ncc:104958308"/>
<evidence type="ECO:0000256" key="6">
    <source>
        <dbReference type="SAM" id="MobiDB-lite"/>
    </source>
</evidence>
<organism evidence="7 8">
    <name type="scientific">Notothenia coriiceps</name>
    <name type="common">black rockcod</name>
    <dbReference type="NCBI Taxonomy" id="8208"/>
    <lineage>
        <taxon>Eukaryota</taxon>
        <taxon>Metazoa</taxon>
        <taxon>Chordata</taxon>
        <taxon>Craniata</taxon>
        <taxon>Vertebrata</taxon>
        <taxon>Euteleostomi</taxon>
        <taxon>Actinopterygii</taxon>
        <taxon>Neopterygii</taxon>
        <taxon>Teleostei</taxon>
        <taxon>Neoteleostei</taxon>
        <taxon>Acanthomorphata</taxon>
        <taxon>Eupercaria</taxon>
        <taxon>Perciformes</taxon>
        <taxon>Notothenioidei</taxon>
        <taxon>Nototheniidae</taxon>
        <taxon>Notothenia</taxon>
    </lineage>
</organism>
<dbReference type="OrthoDB" id="8958758at2759"/>
<keyword evidence="3" id="KW-0853">WD repeat</keyword>
<gene>
    <name evidence="8" type="primary">utp18</name>
</gene>
<dbReference type="GO" id="GO:0006364">
    <property type="term" value="P:rRNA processing"/>
    <property type="evidence" value="ECO:0007669"/>
    <property type="project" value="UniProtKB-KW"/>
</dbReference>
<feature type="region of interest" description="Disordered" evidence="6">
    <location>
        <begin position="15"/>
        <end position="49"/>
    </location>
</feature>
<dbReference type="PANTHER" id="PTHR18359">
    <property type="entry name" value="WD-REPEAT PROTEIN-RELATED"/>
    <property type="match status" value="1"/>
</dbReference>
<keyword evidence="4" id="KW-0677">Repeat</keyword>
<feature type="non-terminal residue" evidence="8">
    <location>
        <position position="1"/>
    </location>
</feature>
<name>A0A6I9PEG7_9TELE</name>
<dbReference type="CTD" id="51096"/>
<sequence length="146" mass="16423">PPRVFTCSDITSCPQVDKKQTSVSLDDGDDESGDSEEEGRAKPAKKREAVWIDEDDEREEQVDMKHRFRRDLIRGEAEETLSSRKLQQRMREQFQKSMGGAPSWAENSVKKKKKKNALELPLNSGAARELWSCPCALELPVCSGAA</sequence>
<protein>
    <submittedName>
        <fullName evidence="8">U3 small nucleolar RNA-associated protein 18 homolog</fullName>
    </submittedName>
</protein>